<gene>
    <name evidence="4" type="ORF">TI39_contig427g00006</name>
</gene>
<keyword evidence="1" id="KW-0539">Nucleus</keyword>
<evidence type="ECO:0000256" key="2">
    <source>
        <dbReference type="SAM" id="MobiDB-lite"/>
    </source>
</evidence>
<feature type="region of interest" description="Disordered" evidence="2">
    <location>
        <begin position="599"/>
        <end position="622"/>
    </location>
</feature>
<dbReference type="Pfam" id="PF00172">
    <property type="entry name" value="Zn_clus"/>
    <property type="match status" value="1"/>
</dbReference>
<dbReference type="EMBL" id="LAFY01000419">
    <property type="protein sequence ID" value="KJX98215.1"/>
    <property type="molecule type" value="Genomic_DNA"/>
</dbReference>
<dbReference type="InterPro" id="IPR001138">
    <property type="entry name" value="Zn2Cys6_DnaBD"/>
</dbReference>
<dbReference type="OrthoDB" id="9984533at2759"/>
<dbReference type="PANTHER" id="PTHR47657:SF14">
    <property type="entry name" value="ZN(2)-C6 FUNGAL-TYPE DOMAIN-CONTAINING PROTEIN"/>
    <property type="match status" value="1"/>
</dbReference>
<proteinExistence type="predicted"/>
<dbReference type="Proteomes" id="UP000033647">
    <property type="component" value="Unassembled WGS sequence"/>
</dbReference>
<feature type="compositionally biased region" description="Basic and acidic residues" evidence="2">
    <location>
        <begin position="600"/>
        <end position="622"/>
    </location>
</feature>
<dbReference type="PANTHER" id="PTHR47657">
    <property type="entry name" value="STEROL REGULATORY ELEMENT-BINDING PROTEIN ECM22"/>
    <property type="match status" value="1"/>
</dbReference>
<dbReference type="PROSITE" id="PS00463">
    <property type="entry name" value="ZN2_CY6_FUNGAL_1"/>
    <property type="match status" value="1"/>
</dbReference>
<evidence type="ECO:0000259" key="3">
    <source>
        <dbReference type="PROSITE" id="PS50048"/>
    </source>
</evidence>
<sequence>MPRLNHKKTRDGCRRCKARKVKCDEGKPRCSACARHNVPCEYLPPAPRARSDAPAPSRPAMDPAISSLPSVDFDKLNNLYPQLELRLMHQWTAHTSQSFSLSVDFWRYEAPLLAMNHRVLLDAMFGLAALQSSRQGPTTYRRMANGDTTRDSHQDPTTVARLGYESNMDPVNRDTLLDARMYWHRAMSEHQTALSAQFKENSDAAYLGSVLMTLHALFVLSELQHDPALQIQDVATWLRLSEETNYLNDVRMQAVGGEALDIAGIQFGRSALTEGDQQFQQDQGQPFTSLLTFAEDYEAMTPTDRSAYQQAVAYISLVYNGINDASMHPLEACYRLAAMPSRLPKRFTEQVEMRTPRAMVILAHAFALMRLVSEDVLWLRGIAEDNRLSTNIVTALTSSDLEVHLATHTQSLTESTSTLTVHKTDSMSSALTSLFQSIQPEILFSTQSAGSHNYQKSLIDAAIATSIPRFIAAEWSHDSSNEVIQDLLPPYKERARVITYLREQAQISKIEWTAVATGCDLERALVSGNLGFDVKWQSATVHGNGAEMFAASSSAWPGTVAIAMLKQWNEIKNEYLYVPGMLTNANEILDMLQSSDGEDGGMRQKWEADHVDVKESRREADSRMERGFPDAAMFLMERAVLFDEEVGAVKQFQDNDGKQRLRLQAERLEVLVRNVMLEVKHHGNGGCGCD</sequence>
<organism evidence="4 5">
    <name type="scientific">Zymoseptoria brevis</name>
    <dbReference type="NCBI Taxonomy" id="1047168"/>
    <lineage>
        <taxon>Eukaryota</taxon>
        <taxon>Fungi</taxon>
        <taxon>Dikarya</taxon>
        <taxon>Ascomycota</taxon>
        <taxon>Pezizomycotina</taxon>
        <taxon>Dothideomycetes</taxon>
        <taxon>Dothideomycetidae</taxon>
        <taxon>Mycosphaerellales</taxon>
        <taxon>Mycosphaerellaceae</taxon>
        <taxon>Zymoseptoria</taxon>
    </lineage>
</organism>
<dbReference type="PROSITE" id="PS50048">
    <property type="entry name" value="ZN2_CY6_FUNGAL_2"/>
    <property type="match status" value="1"/>
</dbReference>
<dbReference type="InterPro" id="IPR052400">
    <property type="entry name" value="Zn2-C6_fungal_TF"/>
</dbReference>
<evidence type="ECO:0000256" key="1">
    <source>
        <dbReference type="ARBA" id="ARBA00023242"/>
    </source>
</evidence>
<dbReference type="Gene3D" id="3.40.50.720">
    <property type="entry name" value="NAD(P)-binding Rossmann-like Domain"/>
    <property type="match status" value="1"/>
</dbReference>
<evidence type="ECO:0000313" key="4">
    <source>
        <dbReference type="EMBL" id="KJX98215.1"/>
    </source>
</evidence>
<reference evidence="4 5" key="1">
    <citation type="submission" date="2015-03" db="EMBL/GenBank/DDBJ databases">
        <title>RNA-seq based gene annotation and comparative genomics of four Zymoseptoria species reveal species-specific pathogenicity related genes and transposable element activity.</title>
        <authorList>
            <person name="Grandaubert J."/>
            <person name="Bhattacharyya A."/>
            <person name="Stukenbrock E.H."/>
        </authorList>
    </citation>
    <scope>NUCLEOTIDE SEQUENCE [LARGE SCALE GENOMIC DNA]</scope>
    <source>
        <strain evidence="4 5">Zb18110</strain>
    </source>
</reference>
<feature type="domain" description="Zn(2)-C6 fungal-type" evidence="3">
    <location>
        <begin position="12"/>
        <end position="42"/>
    </location>
</feature>
<dbReference type="AlphaFoldDB" id="A0A0F4GPS9"/>
<dbReference type="SUPFAM" id="SSF57701">
    <property type="entry name" value="Zn2/Cys6 DNA-binding domain"/>
    <property type="match status" value="1"/>
</dbReference>
<dbReference type="SMART" id="SM00066">
    <property type="entry name" value="GAL4"/>
    <property type="match status" value="1"/>
</dbReference>
<dbReference type="CDD" id="cd00067">
    <property type="entry name" value="GAL4"/>
    <property type="match status" value="1"/>
</dbReference>
<dbReference type="Gene3D" id="4.10.240.10">
    <property type="entry name" value="Zn(2)-C6 fungal-type DNA-binding domain"/>
    <property type="match status" value="1"/>
</dbReference>
<accession>A0A0F4GPS9</accession>
<dbReference type="GO" id="GO:0008270">
    <property type="term" value="F:zinc ion binding"/>
    <property type="evidence" value="ECO:0007669"/>
    <property type="project" value="InterPro"/>
</dbReference>
<dbReference type="InterPro" id="IPR036864">
    <property type="entry name" value="Zn2-C6_fun-type_DNA-bd_sf"/>
</dbReference>
<dbReference type="GO" id="GO:0000981">
    <property type="term" value="F:DNA-binding transcription factor activity, RNA polymerase II-specific"/>
    <property type="evidence" value="ECO:0007669"/>
    <property type="project" value="InterPro"/>
</dbReference>
<protein>
    <recommendedName>
        <fullName evidence="3">Zn(2)-C6 fungal-type domain-containing protein</fullName>
    </recommendedName>
</protein>
<comment type="caution">
    <text evidence="4">The sequence shown here is derived from an EMBL/GenBank/DDBJ whole genome shotgun (WGS) entry which is preliminary data.</text>
</comment>
<keyword evidence="5" id="KW-1185">Reference proteome</keyword>
<name>A0A0F4GPS9_9PEZI</name>
<evidence type="ECO:0000313" key="5">
    <source>
        <dbReference type="Proteomes" id="UP000033647"/>
    </source>
</evidence>